<name>A0A3P7JVY7_STRVU</name>
<feature type="compositionally biased region" description="Polar residues" evidence="1">
    <location>
        <begin position="205"/>
        <end position="224"/>
    </location>
</feature>
<protein>
    <submittedName>
        <fullName evidence="2">Uncharacterized protein</fullName>
    </submittedName>
</protein>
<evidence type="ECO:0000313" key="2">
    <source>
        <dbReference type="EMBL" id="VDM83064.1"/>
    </source>
</evidence>
<reference evidence="2 3" key="1">
    <citation type="submission" date="2018-11" db="EMBL/GenBank/DDBJ databases">
        <authorList>
            <consortium name="Pathogen Informatics"/>
        </authorList>
    </citation>
    <scope>NUCLEOTIDE SEQUENCE [LARGE SCALE GENOMIC DNA]</scope>
</reference>
<dbReference type="AlphaFoldDB" id="A0A3P7JVY7"/>
<feature type="region of interest" description="Disordered" evidence="1">
    <location>
        <begin position="1"/>
        <end position="47"/>
    </location>
</feature>
<feature type="region of interest" description="Disordered" evidence="1">
    <location>
        <begin position="122"/>
        <end position="264"/>
    </location>
</feature>
<accession>A0A3P7JVY7</accession>
<feature type="compositionally biased region" description="Basic and acidic residues" evidence="1">
    <location>
        <begin position="153"/>
        <end position="186"/>
    </location>
</feature>
<feature type="compositionally biased region" description="Basic and acidic residues" evidence="1">
    <location>
        <begin position="7"/>
        <end position="47"/>
    </location>
</feature>
<sequence>MEAEEAERERYEEEKIRRVKEDKARQEAEQERKRREEERLREQERERVRQTLEEALERAKREAEITRKARVFKHVLEGSQKSPELERRLLGVDPETGDRILHEACRLEKIIQYLQISQLERHKKLDQESFSKAARFGRGEHREDSPSGVRSKKSPELERRLLGVDPETGDRILHELERHKKLDQESFSKAARFGRGEHREDSPSGVRSKSVQPKSRSQSLSESMMNGEMDKETPYGKKQTASIRPFMSADDRNVNPSNSQRGED</sequence>
<dbReference type="OrthoDB" id="5874030at2759"/>
<organism evidence="2 3">
    <name type="scientific">Strongylus vulgaris</name>
    <name type="common">Blood worm</name>
    <dbReference type="NCBI Taxonomy" id="40348"/>
    <lineage>
        <taxon>Eukaryota</taxon>
        <taxon>Metazoa</taxon>
        <taxon>Ecdysozoa</taxon>
        <taxon>Nematoda</taxon>
        <taxon>Chromadorea</taxon>
        <taxon>Rhabditida</taxon>
        <taxon>Rhabditina</taxon>
        <taxon>Rhabditomorpha</taxon>
        <taxon>Strongyloidea</taxon>
        <taxon>Strongylidae</taxon>
        <taxon>Strongylus</taxon>
    </lineage>
</organism>
<evidence type="ECO:0000256" key="1">
    <source>
        <dbReference type="SAM" id="MobiDB-lite"/>
    </source>
</evidence>
<proteinExistence type="predicted"/>
<evidence type="ECO:0000313" key="3">
    <source>
        <dbReference type="Proteomes" id="UP000270094"/>
    </source>
</evidence>
<dbReference type="EMBL" id="UYYB01120889">
    <property type="protein sequence ID" value="VDM83064.1"/>
    <property type="molecule type" value="Genomic_DNA"/>
</dbReference>
<gene>
    <name evidence="2" type="ORF">SVUK_LOCUS18062</name>
</gene>
<feature type="compositionally biased region" description="Polar residues" evidence="1">
    <location>
        <begin position="254"/>
        <end position="264"/>
    </location>
</feature>
<keyword evidence="3" id="KW-1185">Reference proteome</keyword>
<dbReference type="Proteomes" id="UP000270094">
    <property type="component" value="Unassembled WGS sequence"/>
</dbReference>